<keyword evidence="1" id="KW-1133">Transmembrane helix</keyword>
<gene>
    <name evidence="2" type="ORF">MNBD_GAMMA12-2838</name>
</gene>
<feature type="transmembrane region" description="Helical" evidence="1">
    <location>
        <begin position="52"/>
        <end position="70"/>
    </location>
</feature>
<dbReference type="AlphaFoldDB" id="A0A3B0YWT4"/>
<keyword evidence="1" id="KW-0472">Membrane</keyword>
<dbReference type="EMBL" id="UOFL01000197">
    <property type="protein sequence ID" value="VAW80373.1"/>
    <property type="molecule type" value="Genomic_DNA"/>
</dbReference>
<feature type="transmembrane region" description="Helical" evidence="1">
    <location>
        <begin position="132"/>
        <end position="152"/>
    </location>
</feature>
<accession>A0A3B0YWT4</accession>
<feature type="transmembrane region" description="Helical" evidence="1">
    <location>
        <begin position="197"/>
        <end position="215"/>
    </location>
</feature>
<proteinExistence type="predicted"/>
<evidence type="ECO:0000313" key="2">
    <source>
        <dbReference type="EMBL" id="VAW80373.1"/>
    </source>
</evidence>
<keyword evidence="1" id="KW-0812">Transmembrane</keyword>
<organism evidence="2">
    <name type="scientific">hydrothermal vent metagenome</name>
    <dbReference type="NCBI Taxonomy" id="652676"/>
    <lineage>
        <taxon>unclassified sequences</taxon>
        <taxon>metagenomes</taxon>
        <taxon>ecological metagenomes</taxon>
    </lineage>
</organism>
<sequence>MLGGKNISSKVIGENAPPALHDYNERILNRGSVNMFTNPFSDLTQLNISTEIMQGYIVLMALLVIIGTVLDMMHKKSAKYFFEDAKKAKKNATRTVSSGEKAGLALKTLANEVLTSGEFCNMKRRISHLLTMYGFIIFVATSAMMIFSGNVASSSLAVFWHLGAIMLCLGGYSFWFVIRVDVAAEGTKWYHLVKADIFIVSLFTTATFALLWSFTSGGLSLLFFGLFLVSNTIIFASVFWSKFAHMFFKPAAALQKRIAQADGSNLNLPGDFDLTDPAVQAKFPDIPQYMGTNPENMGAGIRRESPNHY</sequence>
<protein>
    <submittedName>
        <fullName evidence="2">Adenylylsulfate reductase membrane anchor</fullName>
    </submittedName>
</protein>
<evidence type="ECO:0000256" key="1">
    <source>
        <dbReference type="SAM" id="Phobius"/>
    </source>
</evidence>
<name>A0A3B0YWT4_9ZZZZ</name>
<feature type="transmembrane region" description="Helical" evidence="1">
    <location>
        <begin position="158"/>
        <end position="177"/>
    </location>
</feature>
<reference evidence="2" key="1">
    <citation type="submission" date="2018-06" db="EMBL/GenBank/DDBJ databases">
        <authorList>
            <person name="Zhirakovskaya E."/>
        </authorList>
    </citation>
    <scope>NUCLEOTIDE SEQUENCE</scope>
</reference>
<feature type="transmembrane region" description="Helical" evidence="1">
    <location>
        <begin position="221"/>
        <end position="240"/>
    </location>
</feature>